<evidence type="ECO:0000256" key="1">
    <source>
        <dbReference type="SAM" id="Phobius"/>
    </source>
</evidence>
<feature type="transmembrane region" description="Helical" evidence="1">
    <location>
        <begin position="12"/>
        <end position="29"/>
    </location>
</feature>
<proteinExistence type="predicted"/>
<protein>
    <recommendedName>
        <fullName evidence="4">DUF2892 family protein</fullName>
    </recommendedName>
</protein>
<evidence type="ECO:0000313" key="2">
    <source>
        <dbReference type="EMBL" id="MCF1714465.1"/>
    </source>
</evidence>
<evidence type="ECO:0008006" key="4">
    <source>
        <dbReference type="Google" id="ProtNLM"/>
    </source>
</evidence>
<dbReference type="RefSeq" id="WP_234865169.1">
    <property type="nucleotide sequence ID" value="NZ_JAKEVY010000002.1"/>
</dbReference>
<keyword evidence="3" id="KW-1185">Reference proteome</keyword>
<feature type="transmembrane region" description="Helical" evidence="1">
    <location>
        <begin position="35"/>
        <end position="51"/>
    </location>
</feature>
<accession>A0ABS9BGQ1</accession>
<sequence length="60" mass="7114">MLEKINPVWFHRILRFGLGGLFIGIAFFYKDAWPMYIFGGIIFITGFIRPRRCIDDQCEL</sequence>
<organism evidence="2 3">
    <name type="scientific">Flavihumibacter fluminis</name>
    <dbReference type="NCBI Taxonomy" id="2909236"/>
    <lineage>
        <taxon>Bacteria</taxon>
        <taxon>Pseudomonadati</taxon>
        <taxon>Bacteroidota</taxon>
        <taxon>Chitinophagia</taxon>
        <taxon>Chitinophagales</taxon>
        <taxon>Chitinophagaceae</taxon>
        <taxon>Flavihumibacter</taxon>
    </lineage>
</organism>
<evidence type="ECO:0000313" key="3">
    <source>
        <dbReference type="Proteomes" id="UP001200145"/>
    </source>
</evidence>
<gene>
    <name evidence="2" type="ORF">L0U88_07480</name>
</gene>
<keyword evidence="1" id="KW-0812">Transmembrane</keyword>
<name>A0ABS9BGQ1_9BACT</name>
<comment type="caution">
    <text evidence="2">The sequence shown here is derived from an EMBL/GenBank/DDBJ whole genome shotgun (WGS) entry which is preliminary data.</text>
</comment>
<dbReference type="EMBL" id="JAKEVY010000002">
    <property type="protein sequence ID" value="MCF1714465.1"/>
    <property type="molecule type" value="Genomic_DNA"/>
</dbReference>
<reference evidence="2 3" key="1">
    <citation type="submission" date="2022-01" db="EMBL/GenBank/DDBJ databases">
        <title>Flavihumibacter sp. nov., isolated from sediment of a river.</title>
        <authorList>
            <person name="Liu H."/>
        </authorList>
    </citation>
    <scope>NUCLEOTIDE SEQUENCE [LARGE SCALE GENOMIC DNA]</scope>
    <source>
        <strain evidence="2 3">RY-1</strain>
    </source>
</reference>
<keyword evidence="1" id="KW-1133">Transmembrane helix</keyword>
<dbReference type="Proteomes" id="UP001200145">
    <property type="component" value="Unassembled WGS sequence"/>
</dbReference>
<keyword evidence="1" id="KW-0472">Membrane</keyword>